<organism evidence="1 2">
    <name type="scientific">Roseovarius albus</name>
    <dbReference type="NCBI Taxonomy" id="1247867"/>
    <lineage>
        <taxon>Bacteria</taxon>
        <taxon>Pseudomonadati</taxon>
        <taxon>Pseudomonadota</taxon>
        <taxon>Alphaproteobacteria</taxon>
        <taxon>Rhodobacterales</taxon>
        <taxon>Roseobacteraceae</taxon>
        <taxon>Roseovarius</taxon>
    </lineage>
</organism>
<dbReference type="EMBL" id="FWFX01000004">
    <property type="protein sequence ID" value="SLN36997.1"/>
    <property type="molecule type" value="Genomic_DNA"/>
</dbReference>
<dbReference type="PROSITE" id="PS51257">
    <property type="entry name" value="PROKAR_LIPOPROTEIN"/>
    <property type="match status" value="1"/>
</dbReference>
<sequence>MRKGLFGTTALVILSSCSPPDIFYKQGVTNAQVDTDQNACQVQATNEVPPNIQTRYIPPVYSYQPVCNGDYCYNRQILVQPGRWEQYDANAGLRASVADQCMLSKGYGQVSLPRCDETVLSNTQVASNLPAPPISKQSCAVKTTNGDWRVVTP</sequence>
<evidence type="ECO:0000313" key="1">
    <source>
        <dbReference type="EMBL" id="SLN36997.1"/>
    </source>
</evidence>
<dbReference type="Proteomes" id="UP000193061">
    <property type="component" value="Unassembled WGS sequence"/>
</dbReference>
<gene>
    <name evidence="1" type="ORF">ROA7450_01765</name>
</gene>
<reference evidence="1 2" key="1">
    <citation type="submission" date="2017-03" db="EMBL/GenBank/DDBJ databases">
        <authorList>
            <person name="Afonso C.L."/>
            <person name="Miller P.J."/>
            <person name="Scott M.A."/>
            <person name="Spackman E."/>
            <person name="Goraichik I."/>
            <person name="Dimitrov K.M."/>
            <person name="Suarez D.L."/>
            <person name="Swayne D.E."/>
        </authorList>
    </citation>
    <scope>NUCLEOTIDE SEQUENCE [LARGE SCALE GENOMIC DNA]</scope>
    <source>
        <strain evidence="1 2">CECT 7450</strain>
    </source>
</reference>
<protein>
    <recommendedName>
        <fullName evidence="3">Lipoprotein</fullName>
    </recommendedName>
</protein>
<proteinExistence type="predicted"/>
<evidence type="ECO:0000313" key="2">
    <source>
        <dbReference type="Proteomes" id="UP000193061"/>
    </source>
</evidence>
<name>A0A1X6Z184_9RHOB</name>
<dbReference type="AlphaFoldDB" id="A0A1X6Z184"/>
<keyword evidence="2" id="KW-1185">Reference proteome</keyword>
<accession>A0A1X6Z184</accession>
<evidence type="ECO:0008006" key="3">
    <source>
        <dbReference type="Google" id="ProtNLM"/>
    </source>
</evidence>